<dbReference type="AlphaFoldDB" id="A0A6N2TGC1"/>
<dbReference type="InterPro" id="IPR013078">
    <property type="entry name" value="His_Pase_superF_clade-1"/>
</dbReference>
<keyword evidence="1" id="KW-0378">Hydrolase</keyword>
<name>A0A6N2TGC1_9FIRM</name>
<gene>
    <name evidence="1" type="primary">pspB_1</name>
    <name evidence="1" type="ORF">ACLFYP115_01395</name>
</gene>
<dbReference type="PANTHER" id="PTHR48100">
    <property type="entry name" value="BROAD-SPECIFICITY PHOSPHATASE YOR283W-RELATED"/>
    <property type="match status" value="1"/>
</dbReference>
<dbReference type="GO" id="GO:0016791">
    <property type="term" value="F:phosphatase activity"/>
    <property type="evidence" value="ECO:0007669"/>
    <property type="project" value="TreeGrafter"/>
</dbReference>
<evidence type="ECO:0000313" key="1">
    <source>
        <dbReference type="EMBL" id="VYT03702.1"/>
    </source>
</evidence>
<dbReference type="RefSeq" id="WP_006567048.1">
    <property type="nucleotide sequence ID" value="NZ_CACRSQ010000003.1"/>
</dbReference>
<dbReference type="CDD" id="cd07067">
    <property type="entry name" value="HP_PGM_like"/>
    <property type="match status" value="1"/>
</dbReference>
<proteinExistence type="predicted"/>
<dbReference type="EC" id="3.1.3.3" evidence="1"/>
<reference evidence="1" key="1">
    <citation type="submission" date="2019-11" db="EMBL/GenBank/DDBJ databases">
        <authorList>
            <person name="Feng L."/>
        </authorList>
    </citation>
    <scope>NUCLEOTIDE SEQUENCE</scope>
    <source>
        <strain evidence="1">AcaccaeLFYP115</strain>
    </source>
</reference>
<dbReference type="Gene3D" id="3.40.50.1240">
    <property type="entry name" value="Phosphoglycerate mutase-like"/>
    <property type="match status" value="1"/>
</dbReference>
<dbReference type="InterPro" id="IPR029033">
    <property type="entry name" value="His_PPase_superfam"/>
</dbReference>
<dbReference type="SUPFAM" id="SSF53254">
    <property type="entry name" value="Phosphoglycerate mutase-like"/>
    <property type="match status" value="1"/>
</dbReference>
<dbReference type="GO" id="GO:0005737">
    <property type="term" value="C:cytoplasm"/>
    <property type="evidence" value="ECO:0007669"/>
    <property type="project" value="TreeGrafter"/>
</dbReference>
<sequence length="202" mass="23444">MIRGYVIRHSMTESNASGRYAGKRTDENLSPEGISLCLDRIYPQTDVVYTSPMRRCIQTAGLLYRGKKPVIREHFAECDFGIFEGKNYIELSDEPKYQEWIDSNGTLPFPGGESREEFQARCLEGFSLCIEHCIQYQYRTFAMVVHGGTIMSILDGFAVPHRDYFDWQVKNLEGYEIETDEKQWVIGSHEIYIRKEGSDIWK</sequence>
<dbReference type="EMBL" id="CACRSQ010000003">
    <property type="protein sequence ID" value="VYT03702.1"/>
    <property type="molecule type" value="Genomic_DNA"/>
</dbReference>
<protein>
    <submittedName>
        <fullName evidence="1">Phosphoserine phosphatase 2</fullName>
        <ecNumber evidence="1">3.1.3.3</ecNumber>
    </submittedName>
</protein>
<accession>A0A6N2TGC1</accession>
<dbReference type="PANTHER" id="PTHR48100:SF1">
    <property type="entry name" value="HISTIDINE PHOSPHATASE FAMILY PROTEIN-RELATED"/>
    <property type="match status" value="1"/>
</dbReference>
<dbReference type="Pfam" id="PF00300">
    <property type="entry name" value="His_Phos_1"/>
    <property type="match status" value="1"/>
</dbReference>
<dbReference type="SMART" id="SM00855">
    <property type="entry name" value="PGAM"/>
    <property type="match status" value="1"/>
</dbReference>
<dbReference type="InterPro" id="IPR050275">
    <property type="entry name" value="PGM_Phosphatase"/>
</dbReference>
<organism evidence="1">
    <name type="scientific">Anaerostipes caccae</name>
    <dbReference type="NCBI Taxonomy" id="105841"/>
    <lineage>
        <taxon>Bacteria</taxon>
        <taxon>Bacillati</taxon>
        <taxon>Bacillota</taxon>
        <taxon>Clostridia</taxon>
        <taxon>Lachnospirales</taxon>
        <taxon>Lachnospiraceae</taxon>
        <taxon>Anaerostipes</taxon>
    </lineage>
</organism>